<name>A0ABR6PBB2_9SPIR</name>
<keyword evidence="1" id="KW-1133">Transmembrane helix</keyword>
<gene>
    <name evidence="2" type="ORF">HNP68_001186</name>
</gene>
<keyword evidence="1" id="KW-0472">Membrane</keyword>
<keyword evidence="1" id="KW-0812">Transmembrane</keyword>
<reference evidence="2 3" key="1">
    <citation type="submission" date="2020-08" db="EMBL/GenBank/DDBJ databases">
        <title>Genomic Encyclopedia of Type Strains, Phase IV (KMG-IV): sequencing the most valuable type-strain genomes for metagenomic binning, comparative biology and taxonomic classification.</title>
        <authorList>
            <person name="Goeker M."/>
        </authorList>
    </citation>
    <scope>NUCLEOTIDE SEQUENCE [LARGE SCALE GENOMIC DNA]</scope>
    <source>
        <strain evidence="2 3">DSM 24625</strain>
    </source>
</reference>
<proteinExistence type="predicted"/>
<dbReference type="EMBL" id="JACHFG010000017">
    <property type="protein sequence ID" value="MBB6043564.1"/>
    <property type="molecule type" value="Genomic_DNA"/>
</dbReference>
<dbReference type="Proteomes" id="UP000555838">
    <property type="component" value="Unassembled WGS sequence"/>
</dbReference>
<dbReference type="RefSeq" id="WP_420740369.1">
    <property type="nucleotide sequence ID" value="NZ_CP179655.1"/>
</dbReference>
<sequence length="97" mass="11567">MLSLFSALSEEYIDFGLGVNLTIYKKHCIKNMIMEILYFFILEPMFINLIQNLLKINFQKKILNYCDKKEDLSKILSKDNQHQTEIILYRDIARNTD</sequence>
<evidence type="ECO:0000313" key="3">
    <source>
        <dbReference type="Proteomes" id="UP000555838"/>
    </source>
</evidence>
<comment type="caution">
    <text evidence="2">The sequence shown here is derived from an EMBL/GenBank/DDBJ whole genome shotgun (WGS) entry which is preliminary data.</text>
</comment>
<organism evidence="2 3">
    <name type="scientific">Borreliella yangtzensis</name>
    <dbReference type="NCBI Taxonomy" id="683292"/>
    <lineage>
        <taxon>Bacteria</taxon>
        <taxon>Pseudomonadati</taxon>
        <taxon>Spirochaetota</taxon>
        <taxon>Spirochaetia</taxon>
        <taxon>Spirochaetales</taxon>
        <taxon>Borreliaceae</taxon>
        <taxon>Borreliella</taxon>
    </lineage>
</organism>
<evidence type="ECO:0000313" key="2">
    <source>
        <dbReference type="EMBL" id="MBB6043564.1"/>
    </source>
</evidence>
<feature type="transmembrane region" description="Helical" evidence="1">
    <location>
        <begin position="36"/>
        <end position="54"/>
    </location>
</feature>
<keyword evidence="3" id="KW-1185">Reference proteome</keyword>
<evidence type="ECO:0000256" key="1">
    <source>
        <dbReference type="SAM" id="Phobius"/>
    </source>
</evidence>
<accession>A0ABR6PBB2</accession>
<protein>
    <submittedName>
        <fullName evidence="2">Uncharacterized protein</fullName>
    </submittedName>
</protein>